<dbReference type="WBParaSite" id="PEQ_0000468401-mRNA-1">
    <property type="protein sequence ID" value="PEQ_0000468401-mRNA-1"/>
    <property type="gene ID" value="PEQ_0000468401"/>
</dbReference>
<evidence type="ECO:0000256" key="1">
    <source>
        <dbReference type="ARBA" id="ARBA00022658"/>
    </source>
</evidence>
<dbReference type="GO" id="GO:0005737">
    <property type="term" value="C:cytoplasm"/>
    <property type="evidence" value="ECO:0007669"/>
    <property type="project" value="TreeGrafter"/>
</dbReference>
<dbReference type="SUPFAM" id="SSF46966">
    <property type="entry name" value="Spectrin repeat"/>
    <property type="match status" value="2"/>
</dbReference>
<reference evidence="3" key="1">
    <citation type="submission" date="2022-11" db="UniProtKB">
        <authorList>
            <consortium name="WormBaseParasite"/>
        </authorList>
    </citation>
    <scope>IDENTIFICATION</scope>
</reference>
<dbReference type="PANTHER" id="PTHR22826">
    <property type="entry name" value="RHO GUANINE EXCHANGE FACTOR-RELATED"/>
    <property type="match status" value="1"/>
</dbReference>
<dbReference type="Gene3D" id="1.20.58.60">
    <property type="match status" value="1"/>
</dbReference>
<dbReference type="GO" id="GO:0005085">
    <property type="term" value="F:guanyl-nucleotide exchange factor activity"/>
    <property type="evidence" value="ECO:0007669"/>
    <property type="project" value="UniProtKB-KW"/>
</dbReference>
<name>A0A914RRV0_PAREQ</name>
<protein>
    <submittedName>
        <fullName evidence="3">Uncharacterized protein</fullName>
    </submittedName>
</protein>
<evidence type="ECO:0000313" key="2">
    <source>
        <dbReference type="Proteomes" id="UP000887564"/>
    </source>
</evidence>
<evidence type="ECO:0000313" key="3">
    <source>
        <dbReference type="WBParaSite" id="PEQ_0000468401-mRNA-1"/>
    </source>
</evidence>
<proteinExistence type="predicted"/>
<dbReference type="Proteomes" id="UP000887564">
    <property type="component" value="Unplaced"/>
</dbReference>
<accession>A0A914RRV0</accession>
<sequence length="335" mass="38596">MEEFHEGCRKAEDILHVLRDRVAQLPGTRDRKGRPVIVFPARESSSPINPDHIRNILLYLHAVTAGKYKFEVQMISVDGLMRYIDPAQLTRDLGGTLFYDHDDGAATTNPDLAAALPHLAALVESLRSSKEDLFIQWETRRQKLDHCYQLKLFEQDAEKMFEWVRVHFALLAQRFLEIGDSEQSTSLLIADQREFANNASVCNYGKVQIESVAMRLEEEWRRFKHALEQRTRLLDQALSFHRKSHLAVGEGRSLTQLLKALGGDVIGQNNSYKHVVDVIQQITRAHKEMHAQWQERKIRLHSRLALIAFETDTQRVLQWLEQHGDAYLNKNTAIG</sequence>
<dbReference type="InterPro" id="IPR051336">
    <property type="entry name" value="RhoGEF_Guanine_NuclExch_SF"/>
</dbReference>
<organism evidence="2 3">
    <name type="scientific">Parascaris equorum</name>
    <name type="common">Equine roundworm</name>
    <dbReference type="NCBI Taxonomy" id="6256"/>
    <lineage>
        <taxon>Eukaryota</taxon>
        <taxon>Metazoa</taxon>
        <taxon>Ecdysozoa</taxon>
        <taxon>Nematoda</taxon>
        <taxon>Chromadorea</taxon>
        <taxon>Rhabditida</taxon>
        <taxon>Spirurina</taxon>
        <taxon>Ascaridomorpha</taxon>
        <taxon>Ascaridoidea</taxon>
        <taxon>Ascarididae</taxon>
        <taxon>Parascaris</taxon>
    </lineage>
</organism>
<keyword evidence="2" id="KW-1185">Reference proteome</keyword>
<dbReference type="AlphaFoldDB" id="A0A914RRV0"/>
<dbReference type="GO" id="GO:0019898">
    <property type="term" value="C:extrinsic component of membrane"/>
    <property type="evidence" value="ECO:0007669"/>
    <property type="project" value="TreeGrafter"/>
</dbReference>
<dbReference type="GO" id="GO:0007411">
    <property type="term" value="P:axon guidance"/>
    <property type="evidence" value="ECO:0007669"/>
    <property type="project" value="TreeGrafter"/>
</dbReference>
<keyword evidence="1" id="KW-0344">Guanine-nucleotide releasing factor</keyword>
<dbReference type="PANTHER" id="PTHR22826:SF106">
    <property type="entry name" value="TRIO, ISOFORM A"/>
    <property type="match status" value="1"/>
</dbReference>